<keyword evidence="7" id="KW-0965">Cell junction</keyword>
<evidence type="ECO:0000313" key="12">
    <source>
        <dbReference type="Ensembl" id="ENSPNAP00000037614.2"/>
    </source>
</evidence>
<reference evidence="12" key="2">
    <citation type="submission" date="2025-08" db="UniProtKB">
        <authorList>
            <consortium name="Ensembl"/>
        </authorList>
    </citation>
    <scope>IDENTIFICATION</scope>
</reference>
<comment type="subcellular location">
    <subcellularLocation>
        <location evidence="1">Cell junction</location>
        <location evidence="1">Tight junction</location>
    </subcellularLocation>
    <subcellularLocation>
        <location evidence="2">Cell membrane</location>
        <topology evidence="2">Multi-pass membrane protein</topology>
    </subcellularLocation>
</comment>
<dbReference type="FunFam" id="1.20.140.150:FF:000001">
    <property type="entry name" value="Claudin"/>
    <property type="match status" value="1"/>
</dbReference>
<keyword evidence="6 11" id="KW-0812">Transmembrane</keyword>
<reference evidence="12 13" key="1">
    <citation type="submission" date="2020-10" db="EMBL/GenBank/DDBJ databases">
        <title>Pygocentrus nattereri (red-bellied piranha) genome, fPygNat1, primary haplotype.</title>
        <authorList>
            <person name="Myers G."/>
            <person name="Meyer A."/>
            <person name="Karagic N."/>
            <person name="Pippel M."/>
            <person name="Winkler S."/>
            <person name="Tracey A."/>
            <person name="Wood J."/>
            <person name="Formenti G."/>
            <person name="Howe K."/>
            <person name="Fedrigo O."/>
            <person name="Jarvis E.D."/>
        </authorList>
    </citation>
    <scope>NUCLEOTIDE SEQUENCE [LARGE SCALE GENOMIC DNA]</scope>
</reference>
<keyword evidence="9 11" id="KW-0472">Membrane</keyword>
<proteinExistence type="inferred from homology"/>
<dbReference type="OMA" id="IGVIRCC"/>
<feature type="compositionally biased region" description="Basic and acidic residues" evidence="10">
    <location>
        <begin position="26"/>
        <end position="43"/>
    </location>
</feature>
<evidence type="ECO:0000256" key="6">
    <source>
        <dbReference type="ARBA" id="ARBA00022692"/>
    </source>
</evidence>
<dbReference type="PRINTS" id="PR01077">
    <property type="entry name" value="CLAUDIN"/>
</dbReference>
<sequence length="315" mass="34651">MRTIKRHSFNIKKLLHKVDLELKAERERGRERERETEREREIRQVQSRLLRPPPNIPLQKISPSQLPHLYTSITITQHQDSRLSVQTRRKHLQNISPALQRTSRMGSSGIHIVCVGLGILGLIGGIMACVLPNWKVSSFTGQNIITAQIQQEGLWMDCVVQSTGQQQCKAYESLLILSSDLQAARAMTIICCMLTVIGLLALFAGADFTTCIENEDIKPKVCLVAGVALLLSGLLLIIPVSWSANNTVRNFNNPLILASNRRELGSCIFIGWAGGVLLLLAGGLLCCFSRPCSGSSGGTAKYYSNNASAPSKNYV</sequence>
<dbReference type="PANTHER" id="PTHR12002">
    <property type="entry name" value="CLAUDIN"/>
    <property type="match status" value="1"/>
</dbReference>
<keyword evidence="8 11" id="KW-1133">Transmembrane helix</keyword>
<dbReference type="InterPro" id="IPR006187">
    <property type="entry name" value="Claudin"/>
</dbReference>
<dbReference type="Gene3D" id="1.20.140.150">
    <property type="match status" value="1"/>
</dbReference>
<evidence type="ECO:0000256" key="3">
    <source>
        <dbReference type="ARBA" id="ARBA00008295"/>
    </source>
</evidence>
<feature type="transmembrane region" description="Helical" evidence="11">
    <location>
        <begin position="186"/>
        <end position="209"/>
    </location>
</feature>
<keyword evidence="13" id="KW-1185">Reference proteome</keyword>
<name>A0A3B4EQN6_PYGNA</name>
<evidence type="ECO:0000256" key="8">
    <source>
        <dbReference type="ARBA" id="ARBA00022989"/>
    </source>
</evidence>
<dbReference type="STRING" id="42514.ENSPNAP00000037614"/>
<evidence type="ECO:0000256" key="11">
    <source>
        <dbReference type="SAM" id="Phobius"/>
    </source>
</evidence>
<dbReference type="Proteomes" id="UP001501920">
    <property type="component" value="Chromosome 14"/>
</dbReference>
<dbReference type="GO" id="GO:0005886">
    <property type="term" value="C:plasma membrane"/>
    <property type="evidence" value="ECO:0007669"/>
    <property type="project" value="UniProtKB-SubCell"/>
</dbReference>
<dbReference type="PROSITE" id="PS01346">
    <property type="entry name" value="CLAUDIN"/>
    <property type="match status" value="1"/>
</dbReference>
<dbReference type="GeneTree" id="ENSGT00920000149270"/>
<feature type="region of interest" description="Disordered" evidence="10">
    <location>
        <begin position="26"/>
        <end position="46"/>
    </location>
</feature>
<protein>
    <submittedName>
        <fullName evidence="12">Claudin i</fullName>
    </submittedName>
</protein>
<dbReference type="Pfam" id="PF00822">
    <property type="entry name" value="PMP22_Claudin"/>
    <property type="match status" value="1"/>
</dbReference>
<feature type="transmembrane region" description="Helical" evidence="11">
    <location>
        <begin position="110"/>
        <end position="134"/>
    </location>
</feature>
<evidence type="ECO:0000256" key="10">
    <source>
        <dbReference type="SAM" id="MobiDB-lite"/>
    </source>
</evidence>
<dbReference type="GO" id="GO:0005923">
    <property type="term" value="C:bicellular tight junction"/>
    <property type="evidence" value="ECO:0007669"/>
    <property type="project" value="UniProtKB-SubCell"/>
</dbReference>
<evidence type="ECO:0000256" key="7">
    <source>
        <dbReference type="ARBA" id="ARBA00022949"/>
    </source>
</evidence>
<accession>A0A3B4EQN6</accession>
<dbReference type="InterPro" id="IPR004031">
    <property type="entry name" value="PMP22/EMP/MP20/Claudin"/>
</dbReference>
<dbReference type="AlphaFoldDB" id="A0A3B4EQN6"/>
<reference evidence="12" key="3">
    <citation type="submission" date="2025-09" db="UniProtKB">
        <authorList>
            <consortium name="Ensembl"/>
        </authorList>
    </citation>
    <scope>IDENTIFICATION</scope>
</reference>
<dbReference type="GO" id="GO:0005198">
    <property type="term" value="F:structural molecule activity"/>
    <property type="evidence" value="ECO:0007669"/>
    <property type="project" value="InterPro"/>
</dbReference>
<comment type="similarity">
    <text evidence="3">Belongs to the claudin family.</text>
</comment>
<evidence type="ECO:0000256" key="5">
    <source>
        <dbReference type="ARBA" id="ARBA00022475"/>
    </source>
</evidence>
<keyword evidence="4" id="KW-0796">Tight junction</keyword>
<dbReference type="Ensembl" id="ENSPNAT00000034178.2">
    <property type="protein sequence ID" value="ENSPNAP00000037614.2"/>
    <property type="gene ID" value="ENSPNAG00000019763.2"/>
</dbReference>
<feature type="transmembrane region" description="Helical" evidence="11">
    <location>
        <begin position="264"/>
        <end position="288"/>
    </location>
</feature>
<keyword evidence="5" id="KW-1003">Cell membrane</keyword>
<organism evidence="12 13">
    <name type="scientific">Pygocentrus nattereri</name>
    <name type="common">Red-bellied piranha</name>
    <dbReference type="NCBI Taxonomy" id="42514"/>
    <lineage>
        <taxon>Eukaryota</taxon>
        <taxon>Metazoa</taxon>
        <taxon>Chordata</taxon>
        <taxon>Craniata</taxon>
        <taxon>Vertebrata</taxon>
        <taxon>Euteleostomi</taxon>
        <taxon>Actinopterygii</taxon>
        <taxon>Neopterygii</taxon>
        <taxon>Teleostei</taxon>
        <taxon>Ostariophysi</taxon>
        <taxon>Characiformes</taxon>
        <taxon>Characoidei</taxon>
        <taxon>Pygocentrus</taxon>
    </lineage>
</organism>
<dbReference type="InterPro" id="IPR017974">
    <property type="entry name" value="Claudin_CS"/>
</dbReference>
<evidence type="ECO:0000256" key="4">
    <source>
        <dbReference type="ARBA" id="ARBA00022427"/>
    </source>
</evidence>
<evidence type="ECO:0000256" key="2">
    <source>
        <dbReference type="ARBA" id="ARBA00004651"/>
    </source>
</evidence>
<evidence type="ECO:0000313" key="13">
    <source>
        <dbReference type="Proteomes" id="UP001501920"/>
    </source>
</evidence>
<evidence type="ECO:0000256" key="1">
    <source>
        <dbReference type="ARBA" id="ARBA00004435"/>
    </source>
</evidence>
<evidence type="ECO:0000256" key="9">
    <source>
        <dbReference type="ARBA" id="ARBA00023136"/>
    </source>
</evidence>
<feature type="transmembrane region" description="Helical" evidence="11">
    <location>
        <begin position="221"/>
        <end position="244"/>
    </location>
</feature>